<gene>
    <name evidence="1" type="ORF">BOLC9T55909H</name>
</gene>
<dbReference type="AlphaFoldDB" id="A0A3P6DWI2"/>
<reference evidence="1" key="1">
    <citation type="submission" date="2018-11" db="EMBL/GenBank/DDBJ databases">
        <authorList>
            <consortium name="Genoscope - CEA"/>
            <person name="William W."/>
        </authorList>
    </citation>
    <scope>NUCLEOTIDE SEQUENCE</scope>
</reference>
<name>A0A3P6DWI2_BRAOL</name>
<organism evidence="1">
    <name type="scientific">Brassica oleracea</name>
    <name type="common">Wild cabbage</name>
    <dbReference type="NCBI Taxonomy" id="3712"/>
    <lineage>
        <taxon>Eukaryota</taxon>
        <taxon>Viridiplantae</taxon>
        <taxon>Streptophyta</taxon>
        <taxon>Embryophyta</taxon>
        <taxon>Tracheophyta</taxon>
        <taxon>Spermatophyta</taxon>
        <taxon>Magnoliopsida</taxon>
        <taxon>eudicotyledons</taxon>
        <taxon>Gunneridae</taxon>
        <taxon>Pentapetalae</taxon>
        <taxon>rosids</taxon>
        <taxon>malvids</taxon>
        <taxon>Brassicales</taxon>
        <taxon>Brassicaceae</taxon>
        <taxon>Brassiceae</taxon>
        <taxon>Brassica</taxon>
    </lineage>
</organism>
<dbReference type="EMBL" id="LR031875">
    <property type="protein sequence ID" value="VDD30586.1"/>
    <property type="molecule type" value="Genomic_DNA"/>
</dbReference>
<evidence type="ECO:0000313" key="1">
    <source>
        <dbReference type="EMBL" id="VDD30586.1"/>
    </source>
</evidence>
<sequence>MAKMAGSTNKAVWLRVFYQLHQCSSICTQHHLTRINLITHQWTRREWVVQAPARTTELT</sequence>
<accession>A0A3P6DWI2</accession>
<proteinExistence type="predicted"/>
<protein>
    <submittedName>
        <fullName evidence="1">Uncharacterized protein</fullName>
    </submittedName>
</protein>